<dbReference type="Gene3D" id="3.10.180.10">
    <property type="entry name" value="2,3-Dihydroxybiphenyl 1,2-Dioxygenase, domain 1"/>
    <property type="match status" value="2"/>
</dbReference>
<dbReference type="InterPro" id="IPR029068">
    <property type="entry name" value="Glyas_Bleomycin-R_OHBP_Dase"/>
</dbReference>
<evidence type="ECO:0000313" key="3">
    <source>
        <dbReference type="Proteomes" id="UP000319818"/>
    </source>
</evidence>
<protein>
    <submittedName>
        <fullName evidence="2">Glyoxalase/bleomycin resistance protein/dioxygenase superfamily protein</fullName>
    </submittedName>
</protein>
<gene>
    <name evidence="2" type="ORF">FB388_4184</name>
</gene>
<dbReference type="Pfam" id="PF00903">
    <property type="entry name" value="Glyoxalase"/>
    <property type="match status" value="1"/>
</dbReference>
<evidence type="ECO:0000259" key="1">
    <source>
        <dbReference type="PROSITE" id="PS51819"/>
    </source>
</evidence>
<reference evidence="2 3" key="1">
    <citation type="submission" date="2019-06" db="EMBL/GenBank/DDBJ databases">
        <title>Sequencing the genomes of 1000 actinobacteria strains.</title>
        <authorList>
            <person name="Klenk H.-P."/>
        </authorList>
    </citation>
    <scope>NUCLEOTIDE SEQUENCE [LARGE SCALE GENOMIC DNA]</scope>
    <source>
        <strain evidence="2 3">DSM 45511</strain>
    </source>
</reference>
<name>A0A543FT12_9PSEU</name>
<dbReference type="EMBL" id="VFPH01000002">
    <property type="protein sequence ID" value="TQM36987.1"/>
    <property type="molecule type" value="Genomic_DNA"/>
</dbReference>
<feature type="domain" description="VOC" evidence="1">
    <location>
        <begin position="151"/>
        <end position="265"/>
    </location>
</feature>
<proteinExistence type="predicted"/>
<comment type="caution">
    <text evidence="2">The sequence shown here is derived from an EMBL/GenBank/DDBJ whole genome shotgun (WGS) entry which is preliminary data.</text>
</comment>
<accession>A0A543FT12</accession>
<dbReference type="RefSeq" id="WP_142103877.1">
    <property type="nucleotide sequence ID" value="NZ_VFPH01000002.1"/>
</dbReference>
<keyword evidence="2" id="KW-0223">Dioxygenase</keyword>
<dbReference type="Proteomes" id="UP000319818">
    <property type="component" value="Unassembled WGS sequence"/>
</dbReference>
<dbReference type="InterPro" id="IPR004360">
    <property type="entry name" value="Glyas_Fos-R_dOase_dom"/>
</dbReference>
<sequence length="314" mass="34056">MALHALQSVTVGVPDPAATAAFYREFGLQPLPGASSTTGGHAFGTADVGEQLRIVAAPRRRLLELVVGADDADDLARVATALGRLGAPVRPAADALHTVEQVTGTQVTVRVAPRLLQPAAPAPVYNGPGRIERATERADVVHRSGPVRPRKLGHCVLGTSEPETVRRFFVEGIGFKVSDEVKDAAVFLRCSTDHHNLLIHRAPVDFLHHTSWQVEDADEVGRGAMQLLEADPNRHVWGFGRHCIGANFFWYLRDPAGNFVEYYSDMDTVVDDALWSPQVWEGAKGLYLWGPPPPPSFLHPEDLAELMTGAHGPT</sequence>
<organism evidence="2 3">
    <name type="scientific">Pseudonocardia cypriaca</name>
    <dbReference type="NCBI Taxonomy" id="882449"/>
    <lineage>
        <taxon>Bacteria</taxon>
        <taxon>Bacillati</taxon>
        <taxon>Actinomycetota</taxon>
        <taxon>Actinomycetes</taxon>
        <taxon>Pseudonocardiales</taxon>
        <taxon>Pseudonocardiaceae</taxon>
        <taxon>Pseudonocardia</taxon>
    </lineage>
</organism>
<dbReference type="PROSITE" id="PS51819">
    <property type="entry name" value="VOC"/>
    <property type="match status" value="1"/>
</dbReference>
<keyword evidence="3" id="KW-1185">Reference proteome</keyword>
<evidence type="ECO:0000313" key="2">
    <source>
        <dbReference type="EMBL" id="TQM36987.1"/>
    </source>
</evidence>
<dbReference type="SUPFAM" id="SSF54593">
    <property type="entry name" value="Glyoxalase/Bleomycin resistance protein/Dihydroxybiphenyl dioxygenase"/>
    <property type="match status" value="2"/>
</dbReference>
<dbReference type="GO" id="GO:0051213">
    <property type="term" value="F:dioxygenase activity"/>
    <property type="evidence" value="ECO:0007669"/>
    <property type="project" value="UniProtKB-KW"/>
</dbReference>
<keyword evidence="2" id="KW-0560">Oxidoreductase</keyword>
<dbReference type="AlphaFoldDB" id="A0A543FT12"/>
<dbReference type="InterPro" id="IPR037523">
    <property type="entry name" value="VOC_core"/>
</dbReference>
<dbReference type="OrthoDB" id="3827654at2"/>